<evidence type="ECO:0000313" key="4">
    <source>
        <dbReference type="Proteomes" id="UP001633002"/>
    </source>
</evidence>
<name>A0ABD3GSE0_9MARC</name>
<comment type="caution">
    <text evidence="3">The sequence shown here is derived from an EMBL/GenBank/DDBJ whole genome shotgun (WGS) entry which is preliminary data.</text>
</comment>
<dbReference type="InterPro" id="IPR054424">
    <property type="entry name" value="Replitron_HUH"/>
</dbReference>
<accession>A0ABD3GSE0</accession>
<feature type="domain" description="Replitron HUH endonuclease" evidence="2">
    <location>
        <begin position="6"/>
        <end position="109"/>
    </location>
</feature>
<protein>
    <recommendedName>
        <fullName evidence="2">Replitron HUH endonuclease domain-containing protein</fullName>
    </recommendedName>
</protein>
<proteinExistence type="predicted"/>
<dbReference type="EMBL" id="JBJQOH010000007">
    <property type="protein sequence ID" value="KAL3681878.1"/>
    <property type="molecule type" value="Genomic_DNA"/>
</dbReference>
<gene>
    <name evidence="3" type="ORF">R1sor_024834</name>
</gene>
<evidence type="ECO:0000259" key="2">
    <source>
        <dbReference type="Pfam" id="PF21859"/>
    </source>
</evidence>
<dbReference type="AlphaFoldDB" id="A0ABD3GSE0"/>
<evidence type="ECO:0000256" key="1">
    <source>
        <dbReference type="SAM" id="MobiDB-lite"/>
    </source>
</evidence>
<dbReference type="Pfam" id="PF21859">
    <property type="entry name" value="Replitron_HUH"/>
    <property type="match status" value="1"/>
</dbReference>
<organism evidence="3 4">
    <name type="scientific">Riccia sorocarpa</name>
    <dbReference type="NCBI Taxonomy" id="122646"/>
    <lineage>
        <taxon>Eukaryota</taxon>
        <taxon>Viridiplantae</taxon>
        <taxon>Streptophyta</taxon>
        <taxon>Embryophyta</taxon>
        <taxon>Marchantiophyta</taxon>
        <taxon>Marchantiopsida</taxon>
        <taxon>Marchantiidae</taxon>
        <taxon>Marchantiales</taxon>
        <taxon>Ricciaceae</taxon>
        <taxon>Riccia</taxon>
    </lineage>
</organism>
<feature type="region of interest" description="Disordered" evidence="1">
    <location>
        <begin position="134"/>
        <end position="163"/>
    </location>
</feature>
<dbReference type="Proteomes" id="UP001633002">
    <property type="component" value="Unassembled WGS sequence"/>
</dbReference>
<keyword evidence="4" id="KW-1185">Reference proteome</keyword>
<sequence length="194" mass="22264">MKRFVDSRATVGLIALERGDATLQLHIQGVLTAEYEYQGHQRRYTESHWLEERVPTRGAAICVKALINKGVHTLVGMVSYCTKDEQELHYQMYSVNVTAQQMEEGKRRYLIFGACNYKNRVELTPYNLLSRAMQSKHKHEKQRTSNDSCGNWKKGSVAPRSRTTQAITKTIDPEADGHERAEWQDLGDYVPLFS</sequence>
<evidence type="ECO:0000313" key="3">
    <source>
        <dbReference type="EMBL" id="KAL3681878.1"/>
    </source>
</evidence>
<reference evidence="3 4" key="1">
    <citation type="submission" date="2024-09" db="EMBL/GenBank/DDBJ databases">
        <title>Chromosome-scale assembly of Riccia sorocarpa.</title>
        <authorList>
            <person name="Paukszto L."/>
        </authorList>
    </citation>
    <scope>NUCLEOTIDE SEQUENCE [LARGE SCALE GENOMIC DNA]</scope>
    <source>
        <strain evidence="3">LP-2024</strain>
        <tissue evidence="3">Aerial parts of the thallus</tissue>
    </source>
</reference>